<sequence>MARTYLYRKTPSGNINVIDKIRKGDIPKCAICKRKLQGIKDLHSVRLRRINLSQKRVSRIYGGYLCHRCLKNLLKNIARERLKELSIN</sequence>
<dbReference type="GeneID" id="74568626"/>
<reference evidence="5" key="1">
    <citation type="journal article" date="2022" name="Int. J. Syst. Evol. Microbiol.">
        <title>Nanobdella aerobiophila gen. nov., sp. nov., a thermoacidophilic, obligate ectosymbiotic archaeon, and proposal of Nanobdellaceae fam. nov., Nanobdellales ord. nov. and Nanobdellia class. nov.</title>
        <authorList>
            <person name="Kato S."/>
            <person name="Ogasawara A."/>
            <person name="Itoh T."/>
            <person name="Sakai H.D."/>
            <person name="Shimizu M."/>
            <person name="Yuki M."/>
            <person name="Kaneko M."/>
            <person name="Takashina T."/>
            <person name="Ohkuma M."/>
        </authorList>
    </citation>
    <scope>NUCLEOTIDE SEQUENCE [LARGE SCALE GENOMIC DNA]</scope>
    <source>
        <strain evidence="5">MJ1</strain>
    </source>
</reference>
<keyword evidence="2 4" id="KW-0689">Ribosomal protein</keyword>
<dbReference type="GO" id="GO:0006412">
    <property type="term" value="P:translation"/>
    <property type="evidence" value="ECO:0007669"/>
    <property type="project" value="InterPro"/>
</dbReference>
<dbReference type="AlphaFoldDB" id="A0A915SIR3"/>
<dbReference type="GO" id="GO:0003735">
    <property type="term" value="F:structural constituent of ribosome"/>
    <property type="evidence" value="ECO:0007669"/>
    <property type="project" value="InterPro"/>
</dbReference>
<dbReference type="InterPro" id="IPR008195">
    <property type="entry name" value="Ribosomal_eL34"/>
</dbReference>
<dbReference type="GO" id="GO:1990904">
    <property type="term" value="C:ribonucleoprotein complex"/>
    <property type="evidence" value="ECO:0007669"/>
    <property type="project" value="UniProtKB-KW"/>
</dbReference>
<evidence type="ECO:0000256" key="2">
    <source>
        <dbReference type="ARBA" id="ARBA00022980"/>
    </source>
</evidence>
<evidence type="ECO:0000256" key="3">
    <source>
        <dbReference type="ARBA" id="ARBA00023274"/>
    </source>
</evidence>
<accession>A0A915SIR3</accession>
<dbReference type="Proteomes" id="UP001055553">
    <property type="component" value="Chromosome"/>
</dbReference>
<comment type="similarity">
    <text evidence="1">Belongs to the eukaryotic ribosomal protein eL34 family.</text>
</comment>
<dbReference type="RefSeq" id="WP_258393137.1">
    <property type="nucleotide sequence ID" value="NZ_AP019769.1"/>
</dbReference>
<dbReference type="GO" id="GO:0005840">
    <property type="term" value="C:ribosome"/>
    <property type="evidence" value="ECO:0007669"/>
    <property type="project" value="UniProtKB-KW"/>
</dbReference>
<dbReference type="Gene3D" id="6.20.340.10">
    <property type="match status" value="1"/>
</dbReference>
<dbReference type="InterPro" id="IPR038562">
    <property type="entry name" value="Ribosomal_eL34_C_sf"/>
</dbReference>
<protein>
    <submittedName>
        <fullName evidence="4">50S ribosomal protein L34e</fullName>
    </submittedName>
</protein>
<evidence type="ECO:0000256" key="1">
    <source>
        <dbReference type="ARBA" id="ARBA00009875"/>
    </source>
</evidence>
<organism evidence="4 5">
    <name type="scientific">Nanobdella aerobiophila</name>
    <dbReference type="NCBI Taxonomy" id="2586965"/>
    <lineage>
        <taxon>Archaea</taxon>
        <taxon>Nanobdellota</taxon>
        <taxon>Nanobdellia</taxon>
        <taxon>Nanobdellales</taxon>
        <taxon>Nanobdellaceae</taxon>
        <taxon>Nanobdella</taxon>
    </lineage>
</organism>
<dbReference type="KEGG" id="naer:MJ1_0684"/>
<proteinExistence type="inferred from homology"/>
<evidence type="ECO:0000313" key="5">
    <source>
        <dbReference type="Proteomes" id="UP001055553"/>
    </source>
</evidence>
<keyword evidence="3" id="KW-0687">Ribonucleoprotein</keyword>
<gene>
    <name evidence="4" type="ORF">MJ1_0684</name>
</gene>
<dbReference type="PRINTS" id="PR01250">
    <property type="entry name" value="RIBOSOMALL34"/>
</dbReference>
<dbReference type="Pfam" id="PF01199">
    <property type="entry name" value="Ribosomal_L34e"/>
    <property type="match status" value="1"/>
</dbReference>
<keyword evidence="5" id="KW-1185">Reference proteome</keyword>
<name>A0A915SIR3_9ARCH</name>
<dbReference type="EMBL" id="AP019769">
    <property type="protein sequence ID" value="BBL45827.1"/>
    <property type="molecule type" value="Genomic_DNA"/>
</dbReference>
<evidence type="ECO:0000313" key="4">
    <source>
        <dbReference type="EMBL" id="BBL45827.1"/>
    </source>
</evidence>